<comment type="similarity">
    <text evidence="1">Belongs to the short-chain dehydrogenases/reductases (SDR) family.</text>
</comment>
<dbReference type="Gene3D" id="3.40.50.720">
    <property type="entry name" value="NAD(P)-binding Rossmann-like Domain"/>
    <property type="match status" value="1"/>
</dbReference>
<dbReference type="Pfam" id="PF00106">
    <property type="entry name" value="adh_short"/>
    <property type="match status" value="1"/>
</dbReference>
<dbReference type="OrthoDB" id="1274115at2759"/>
<gene>
    <name evidence="3" type="ORF">H1R20_g1014</name>
</gene>
<dbReference type="AlphaFoldDB" id="A0A9W8JL60"/>
<dbReference type="InterPro" id="IPR002347">
    <property type="entry name" value="SDR_fam"/>
</dbReference>
<evidence type="ECO:0000256" key="1">
    <source>
        <dbReference type="ARBA" id="ARBA00006484"/>
    </source>
</evidence>
<accession>A0A9W8JL60</accession>
<dbReference type="SUPFAM" id="SSF51735">
    <property type="entry name" value="NAD(P)-binding Rossmann-fold domains"/>
    <property type="match status" value="1"/>
</dbReference>
<dbReference type="GO" id="GO:0016491">
    <property type="term" value="F:oxidoreductase activity"/>
    <property type="evidence" value="ECO:0007669"/>
    <property type="project" value="UniProtKB-KW"/>
</dbReference>
<organism evidence="3 4">
    <name type="scientific">Candolleomyces eurysporus</name>
    <dbReference type="NCBI Taxonomy" id="2828524"/>
    <lineage>
        <taxon>Eukaryota</taxon>
        <taxon>Fungi</taxon>
        <taxon>Dikarya</taxon>
        <taxon>Basidiomycota</taxon>
        <taxon>Agaricomycotina</taxon>
        <taxon>Agaricomycetes</taxon>
        <taxon>Agaricomycetidae</taxon>
        <taxon>Agaricales</taxon>
        <taxon>Agaricineae</taxon>
        <taxon>Psathyrellaceae</taxon>
        <taxon>Candolleomyces</taxon>
    </lineage>
</organism>
<dbReference type="Proteomes" id="UP001140091">
    <property type="component" value="Unassembled WGS sequence"/>
</dbReference>
<evidence type="ECO:0000313" key="4">
    <source>
        <dbReference type="Proteomes" id="UP001140091"/>
    </source>
</evidence>
<evidence type="ECO:0000313" key="3">
    <source>
        <dbReference type="EMBL" id="KAJ2936079.1"/>
    </source>
</evidence>
<keyword evidence="4" id="KW-1185">Reference proteome</keyword>
<evidence type="ECO:0008006" key="5">
    <source>
        <dbReference type="Google" id="ProtNLM"/>
    </source>
</evidence>
<dbReference type="EMBL" id="JANBPK010000183">
    <property type="protein sequence ID" value="KAJ2936079.1"/>
    <property type="molecule type" value="Genomic_DNA"/>
</dbReference>
<feature type="non-terminal residue" evidence="3">
    <location>
        <position position="1"/>
    </location>
</feature>
<dbReference type="PANTHER" id="PTHR43976:SF16">
    <property type="entry name" value="SHORT-CHAIN DEHYDROGENASE_REDUCTASE FAMILY PROTEIN"/>
    <property type="match status" value="1"/>
</dbReference>
<dbReference type="InterPro" id="IPR036291">
    <property type="entry name" value="NAD(P)-bd_dom_sf"/>
</dbReference>
<sequence length="114" mass="12010">MSSRASSRDSALVWLITGASTGLGRELAHAALSRGDKVIATARGSSVSKLADLKDKGAVTLELDVTASLERLSENAKEAVEIYGRVDIVVNNAGYLLAGTIEECTPEETVSQFK</sequence>
<dbReference type="PANTHER" id="PTHR43976">
    <property type="entry name" value="SHORT CHAIN DEHYDROGENASE"/>
    <property type="match status" value="1"/>
</dbReference>
<comment type="caution">
    <text evidence="3">The sequence shown here is derived from an EMBL/GenBank/DDBJ whole genome shotgun (WGS) entry which is preliminary data.</text>
</comment>
<dbReference type="PRINTS" id="PR00081">
    <property type="entry name" value="GDHRDH"/>
</dbReference>
<protein>
    <recommendedName>
        <fullName evidence="5">NAD(P)-binding protein</fullName>
    </recommendedName>
</protein>
<reference evidence="3" key="1">
    <citation type="submission" date="2022-06" db="EMBL/GenBank/DDBJ databases">
        <title>Genome Sequence of Candolleomyces eurysporus.</title>
        <authorList>
            <person name="Buettner E."/>
        </authorList>
    </citation>
    <scope>NUCLEOTIDE SEQUENCE</scope>
    <source>
        <strain evidence="3">VTCC 930004</strain>
    </source>
</reference>
<keyword evidence="2" id="KW-0560">Oxidoreductase</keyword>
<proteinExistence type="inferred from homology"/>
<evidence type="ECO:0000256" key="2">
    <source>
        <dbReference type="ARBA" id="ARBA00023002"/>
    </source>
</evidence>
<dbReference type="InterPro" id="IPR051911">
    <property type="entry name" value="SDR_oxidoreductase"/>
</dbReference>
<name>A0A9W8JL60_9AGAR</name>